<dbReference type="Gene3D" id="3.40.50.410">
    <property type="entry name" value="von Willebrand factor, type A domain"/>
    <property type="match status" value="1"/>
</dbReference>
<comment type="caution">
    <text evidence="2">The sequence shown here is derived from an EMBL/GenBank/DDBJ whole genome shotgun (WGS) entry which is preliminary data.</text>
</comment>
<sequence>MVSKWIPYCRVMENDILTGRSMAITKKATAIALGTFISVGLTTQAQAGYMAADVAFVIDQSGSMQNEFAWLGNSLEAMDNQMRANGIDARYGVAGYERLAGSESNKNIFVDFTKDFNAISSSVNFVNTYGSQERGYHAAHWALGGFSWKDNRVKMVILITDESGDQASSMTETQLAGVLKDNNVLLNVISLNNYASEWDETVYTTKDGEKGFFDLAALRADPDTLTDEIIKRKVKEIIEEVPEPATAGVIGFGLLSLLFTRRRRLS</sequence>
<dbReference type="SUPFAM" id="SSF53300">
    <property type="entry name" value="vWA-like"/>
    <property type="match status" value="1"/>
</dbReference>
<reference evidence="2 3" key="1">
    <citation type="submission" date="2017-04" db="EMBL/GenBank/DDBJ databases">
        <title>Draft genome sequence of Zooshikella ganghwensis VG4 isolated from Red Sea sediments.</title>
        <authorList>
            <person name="Rehman Z."/>
            <person name="Alam I."/>
            <person name="Kamau A."/>
            <person name="Bajic V."/>
            <person name="Leiknes T."/>
        </authorList>
    </citation>
    <scope>NUCLEOTIDE SEQUENCE [LARGE SCALE GENOMIC DNA]</scope>
    <source>
        <strain evidence="2 3">VG4</strain>
    </source>
</reference>
<keyword evidence="3" id="KW-1185">Reference proteome</keyword>
<dbReference type="Pfam" id="PF07589">
    <property type="entry name" value="PEP-CTERM"/>
    <property type="match status" value="1"/>
</dbReference>
<dbReference type="Proteomes" id="UP000257039">
    <property type="component" value="Unassembled WGS sequence"/>
</dbReference>
<dbReference type="InterPro" id="IPR013424">
    <property type="entry name" value="Ice-binding_C"/>
</dbReference>
<evidence type="ECO:0000313" key="2">
    <source>
        <dbReference type="EMBL" id="RDH46845.1"/>
    </source>
</evidence>
<feature type="domain" description="VWFA" evidence="1">
    <location>
        <begin position="53"/>
        <end position="241"/>
    </location>
</feature>
<organism evidence="2 3">
    <name type="scientific">Zooshikella ganghwensis</name>
    <dbReference type="NCBI Taxonomy" id="202772"/>
    <lineage>
        <taxon>Bacteria</taxon>
        <taxon>Pseudomonadati</taxon>
        <taxon>Pseudomonadota</taxon>
        <taxon>Gammaproteobacteria</taxon>
        <taxon>Oceanospirillales</taxon>
        <taxon>Zooshikellaceae</taxon>
        <taxon>Zooshikella</taxon>
    </lineage>
</organism>
<dbReference type="InterPro" id="IPR036465">
    <property type="entry name" value="vWFA_dom_sf"/>
</dbReference>
<evidence type="ECO:0000313" key="3">
    <source>
        <dbReference type="Proteomes" id="UP000257039"/>
    </source>
</evidence>
<dbReference type="InterPro" id="IPR002035">
    <property type="entry name" value="VWF_A"/>
</dbReference>
<gene>
    <name evidence="2" type="ORF">B9G39_23275</name>
</gene>
<name>A0A4P9VT47_9GAMM</name>
<protein>
    <submittedName>
        <fullName evidence="2">VWA domain-containing protein</fullName>
    </submittedName>
</protein>
<dbReference type="NCBIfam" id="TIGR02595">
    <property type="entry name" value="PEP_CTERM"/>
    <property type="match status" value="1"/>
</dbReference>
<dbReference type="PROSITE" id="PS50234">
    <property type="entry name" value="VWFA"/>
    <property type="match status" value="1"/>
</dbReference>
<dbReference type="AlphaFoldDB" id="A0A4P9VT47"/>
<evidence type="ECO:0000259" key="1">
    <source>
        <dbReference type="PROSITE" id="PS50234"/>
    </source>
</evidence>
<accession>A0A4P9VT47</accession>
<dbReference type="EMBL" id="NDXW01000001">
    <property type="protein sequence ID" value="RDH46845.1"/>
    <property type="molecule type" value="Genomic_DNA"/>
</dbReference>
<proteinExistence type="predicted"/>
<dbReference type="CDD" id="cd00198">
    <property type="entry name" value="vWFA"/>
    <property type="match status" value="1"/>
</dbReference>